<dbReference type="NCBIfam" id="TIGR00254">
    <property type="entry name" value="GGDEF"/>
    <property type="match status" value="1"/>
</dbReference>
<evidence type="ECO:0000256" key="1">
    <source>
        <dbReference type="SAM" id="Phobius"/>
    </source>
</evidence>
<dbReference type="InterPro" id="IPR050469">
    <property type="entry name" value="Diguanylate_Cyclase"/>
</dbReference>
<keyword evidence="1" id="KW-0472">Membrane</keyword>
<dbReference type="Proteomes" id="UP000460272">
    <property type="component" value="Unassembled WGS sequence"/>
</dbReference>
<evidence type="ECO:0000313" key="4">
    <source>
        <dbReference type="Proteomes" id="UP000460272"/>
    </source>
</evidence>
<feature type="transmembrane region" description="Helical" evidence="1">
    <location>
        <begin position="28"/>
        <end position="48"/>
    </location>
</feature>
<accession>A0A6P2C418</accession>
<keyword evidence="1" id="KW-1133">Transmembrane helix</keyword>
<dbReference type="SMART" id="SM00267">
    <property type="entry name" value="GGDEF"/>
    <property type="match status" value="1"/>
</dbReference>
<name>A0A6P2C418_9ACTN</name>
<reference evidence="3 4" key="1">
    <citation type="submission" date="2018-11" db="EMBL/GenBank/DDBJ databases">
        <title>Trebonia kvetii gen.nov., sp.nov., a novel acidophilic actinobacterium, and proposal of the new actinobacterial family Treboniaceae fam. nov.</title>
        <authorList>
            <person name="Rapoport D."/>
            <person name="Sagova-Mareckova M."/>
            <person name="Sedlacek I."/>
            <person name="Provaznik J."/>
            <person name="Kralova S."/>
            <person name="Pavlinic D."/>
            <person name="Benes V."/>
            <person name="Kopecky J."/>
        </authorList>
    </citation>
    <scope>NUCLEOTIDE SEQUENCE [LARGE SCALE GENOMIC DNA]</scope>
    <source>
        <strain evidence="3 4">15Tr583</strain>
    </source>
</reference>
<dbReference type="CDD" id="cd01949">
    <property type="entry name" value="GGDEF"/>
    <property type="match status" value="1"/>
</dbReference>
<dbReference type="InterPro" id="IPR000160">
    <property type="entry name" value="GGDEF_dom"/>
</dbReference>
<dbReference type="GO" id="GO:0052621">
    <property type="term" value="F:diguanylate cyclase activity"/>
    <property type="evidence" value="ECO:0007669"/>
    <property type="project" value="TreeGrafter"/>
</dbReference>
<dbReference type="GO" id="GO:1902201">
    <property type="term" value="P:negative regulation of bacterial-type flagellum-dependent cell motility"/>
    <property type="evidence" value="ECO:0007669"/>
    <property type="project" value="TreeGrafter"/>
</dbReference>
<organism evidence="3 4">
    <name type="scientific">Trebonia kvetii</name>
    <dbReference type="NCBI Taxonomy" id="2480626"/>
    <lineage>
        <taxon>Bacteria</taxon>
        <taxon>Bacillati</taxon>
        <taxon>Actinomycetota</taxon>
        <taxon>Actinomycetes</taxon>
        <taxon>Streptosporangiales</taxon>
        <taxon>Treboniaceae</taxon>
        <taxon>Trebonia</taxon>
    </lineage>
</organism>
<dbReference type="PANTHER" id="PTHR45138">
    <property type="entry name" value="REGULATORY COMPONENTS OF SENSORY TRANSDUCTION SYSTEM"/>
    <property type="match status" value="1"/>
</dbReference>
<dbReference type="PANTHER" id="PTHR45138:SF9">
    <property type="entry name" value="DIGUANYLATE CYCLASE DGCM-RELATED"/>
    <property type="match status" value="1"/>
</dbReference>
<dbReference type="FunFam" id="3.30.70.270:FF:000001">
    <property type="entry name" value="Diguanylate cyclase domain protein"/>
    <property type="match status" value="1"/>
</dbReference>
<feature type="transmembrane region" description="Helical" evidence="1">
    <location>
        <begin position="161"/>
        <end position="177"/>
    </location>
</feature>
<dbReference type="SUPFAM" id="SSF55073">
    <property type="entry name" value="Nucleotide cyclase"/>
    <property type="match status" value="1"/>
</dbReference>
<feature type="transmembrane region" description="Helical" evidence="1">
    <location>
        <begin position="91"/>
        <end position="116"/>
    </location>
</feature>
<gene>
    <name evidence="3" type="ORF">EAS64_01405</name>
</gene>
<keyword evidence="4" id="KW-1185">Reference proteome</keyword>
<evidence type="ECO:0000259" key="2">
    <source>
        <dbReference type="PROSITE" id="PS50887"/>
    </source>
</evidence>
<dbReference type="GO" id="GO:0043709">
    <property type="term" value="P:cell adhesion involved in single-species biofilm formation"/>
    <property type="evidence" value="ECO:0007669"/>
    <property type="project" value="TreeGrafter"/>
</dbReference>
<dbReference type="EMBL" id="RPFW01000001">
    <property type="protein sequence ID" value="TVZ06134.1"/>
    <property type="molecule type" value="Genomic_DNA"/>
</dbReference>
<feature type="domain" description="GGDEF" evidence="2">
    <location>
        <begin position="286"/>
        <end position="424"/>
    </location>
</feature>
<dbReference type="AlphaFoldDB" id="A0A6P2C418"/>
<keyword evidence="1" id="KW-0812">Transmembrane</keyword>
<protein>
    <submittedName>
        <fullName evidence="3">GGDEF domain-containing protein</fullName>
    </submittedName>
</protein>
<comment type="caution">
    <text evidence="3">The sequence shown here is derived from an EMBL/GenBank/DDBJ whole genome shotgun (WGS) entry which is preliminary data.</text>
</comment>
<dbReference type="Gene3D" id="3.30.70.270">
    <property type="match status" value="1"/>
</dbReference>
<sequence length="477" mass="51231">MRASSLTGRITRCVAVRDWAWWGLDPMLRGYVAAIPAAAAVVILFTASQTSWHPDDVAKFTLLLCCGMISVASTPRIMYAFPGLTRDFSAIWVLPTAILLQPFYAAIVPIFFSITLNVFVHRGVPHRAVFSAAAQSLGYAAASVVFRWFPASIAGHNPGTGAHALYWCLAVVAAEIVGSRGHNFLILGAVKMSAPQLRVWAMEWDRDALQALFVEIDLGVLITLAVALSPSLVVIAVPTVLLVRRFLVHPILEAQSRVDAKTGLLNVSTWEKEAETELSRAIRTHSPLALALVDIDHFKQVNDTYGHLAGDRVLKAIADGLTGQSRDYDKVGRFGGEEFVLLLAQTHEKDACKIAERLRTYVASLTVPADDRPDAPTLSVTISVGVTALARDESRELSDLLAAADSAMYHAKQAGRNRVAFAPPLRDMGVGDMGVADVDSAASLGSEPLPVGGTPLSGHRVVLVQADSASASLCPRR</sequence>
<feature type="transmembrane region" description="Helical" evidence="1">
    <location>
        <begin position="60"/>
        <end position="79"/>
    </location>
</feature>
<dbReference type="PROSITE" id="PS50887">
    <property type="entry name" value="GGDEF"/>
    <property type="match status" value="1"/>
</dbReference>
<feature type="transmembrane region" description="Helical" evidence="1">
    <location>
        <begin position="128"/>
        <end position="149"/>
    </location>
</feature>
<dbReference type="InterPro" id="IPR043128">
    <property type="entry name" value="Rev_trsase/Diguanyl_cyclase"/>
</dbReference>
<dbReference type="InterPro" id="IPR029787">
    <property type="entry name" value="Nucleotide_cyclase"/>
</dbReference>
<feature type="transmembrane region" description="Helical" evidence="1">
    <location>
        <begin position="221"/>
        <end position="243"/>
    </location>
</feature>
<dbReference type="Pfam" id="PF00990">
    <property type="entry name" value="GGDEF"/>
    <property type="match status" value="1"/>
</dbReference>
<evidence type="ECO:0000313" key="3">
    <source>
        <dbReference type="EMBL" id="TVZ06134.1"/>
    </source>
</evidence>
<dbReference type="GO" id="GO:0005886">
    <property type="term" value="C:plasma membrane"/>
    <property type="evidence" value="ECO:0007669"/>
    <property type="project" value="TreeGrafter"/>
</dbReference>
<dbReference type="OrthoDB" id="23692at2"/>
<proteinExistence type="predicted"/>